<keyword evidence="6" id="KW-1185">Reference proteome</keyword>
<evidence type="ECO:0000259" key="4">
    <source>
        <dbReference type="Pfam" id="PF00808"/>
    </source>
</evidence>
<comment type="similarity">
    <text evidence="1">Belongs to the NFYB/HAP3 subunit family.</text>
</comment>
<sequence length="163" mass="17230">MHKAIPVNGRIHSDAKEAVSLCVSEFAAVLIQEAAQVGKEESRRIVSGDDVIAALSRLGLDDYVAPLTLMLQRYRESHGIVPRGWQAELPPPAPAAVVAGEVEIPPAAVVNVNDMLQAPEPDLTLGLALPVPRDVTELGLHEDAYKVWPGVAGPMPPPAGGDQ</sequence>
<keyword evidence="2" id="KW-0805">Transcription regulation</keyword>
<evidence type="ECO:0000256" key="3">
    <source>
        <dbReference type="ARBA" id="ARBA00023163"/>
    </source>
</evidence>
<dbReference type="InterPro" id="IPR027113">
    <property type="entry name" value="Transc_fact_NFYB/HAP3"/>
</dbReference>
<keyword evidence="3" id="KW-0804">Transcription</keyword>
<dbReference type="PANTHER" id="PTHR11064:SF149">
    <property type="entry name" value="OS01G0935100 PROTEIN"/>
    <property type="match status" value="1"/>
</dbReference>
<reference evidence="5" key="1">
    <citation type="journal article" date="2018" name="DNA Res.">
        <title>Multiple hybrid de novo genome assembly of finger millet, an orphan allotetraploid crop.</title>
        <authorList>
            <person name="Hatakeyama M."/>
            <person name="Aluri S."/>
            <person name="Balachadran M.T."/>
            <person name="Sivarajan S.R."/>
            <person name="Patrignani A."/>
            <person name="Gruter S."/>
            <person name="Poveda L."/>
            <person name="Shimizu-Inatsugi R."/>
            <person name="Baeten J."/>
            <person name="Francoijs K.J."/>
            <person name="Nataraja K.N."/>
            <person name="Reddy Y.A.N."/>
            <person name="Phadnis S."/>
            <person name="Ravikumar R.L."/>
            <person name="Schlapbach R."/>
            <person name="Sreeman S.M."/>
            <person name="Shimizu K.K."/>
        </authorList>
    </citation>
    <scope>NUCLEOTIDE SEQUENCE</scope>
</reference>
<organism evidence="5 6">
    <name type="scientific">Eleusine coracana subsp. coracana</name>
    <dbReference type="NCBI Taxonomy" id="191504"/>
    <lineage>
        <taxon>Eukaryota</taxon>
        <taxon>Viridiplantae</taxon>
        <taxon>Streptophyta</taxon>
        <taxon>Embryophyta</taxon>
        <taxon>Tracheophyta</taxon>
        <taxon>Spermatophyta</taxon>
        <taxon>Magnoliopsida</taxon>
        <taxon>Liliopsida</taxon>
        <taxon>Poales</taxon>
        <taxon>Poaceae</taxon>
        <taxon>PACMAD clade</taxon>
        <taxon>Chloridoideae</taxon>
        <taxon>Cynodonteae</taxon>
        <taxon>Eleusininae</taxon>
        <taxon>Eleusine</taxon>
    </lineage>
</organism>
<dbReference type="GO" id="GO:0000978">
    <property type="term" value="F:RNA polymerase II cis-regulatory region sequence-specific DNA binding"/>
    <property type="evidence" value="ECO:0007669"/>
    <property type="project" value="TreeGrafter"/>
</dbReference>
<protein>
    <recommendedName>
        <fullName evidence="4">Transcription factor CBF/NF-Y/archaeal histone domain-containing protein</fullName>
    </recommendedName>
</protein>
<dbReference type="GO" id="GO:0001228">
    <property type="term" value="F:DNA-binding transcription activator activity, RNA polymerase II-specific"/>
    <property type="evidence" value="ECO:0007669"/>
    <property type="project" value="InterPro"/>
</dbReference>
<feature type="domain" description="Transcription factor CBF/NF-Y/archaeal histone" evidence="4">
    <location>
        <begin position="1"/>
        <end position="55"/>
    </location>
</feature>
<accession>A0AAV5DVP0</accession>
<evidence type="ECO:0000256" key="2">
    <source>
        <dbReference type="ARBA" id="ARBA00023015"/>
    </source>
</evidence>
<dbReference type="PANTHER" id="PTHR11064">
    <property type="entry name" value="CCAAT-BINDING TRANSCRIPTION FACTOR-RELATED"/>
    <property type="match status" value="1"/>
</dbReference>
<dbReference type="GO" id="GO:0046982">
    <property type="term" value="F:protein heterodimerization activity"/>
    <property type="evidence" value="ECO:0007669"/>
    <property type="project" value="InterPro"/>
</dbReference>
<proteinExistence type="inferred from homology"/>
<dbReference type="Gene3D" id="1.10.20.10">
    <property type="entry name" value="Histone, subunit A"/>
    <property type="match status" value="1"/>
</dbReference>
<dbReference type="SUPFAM" id="SSF47113">
    <property type="entry name" value="Histone-fold"/>
    <property type="match status" value="1"/>
</dbReference>
<gene>
    <name evidence="5" type="primary">gb01054</name>
    <name evidence="5" type="ORF">PR202_gb01054</name>
</gene>
<dbReference type="Pfam" id="PF00808">
    <property type="entry name" value="CBFD_NFYB_HMF"/>
    <property type="match status" value="1"/>
</dbReference>
<dbReference type="AlphaFoldDB" id="A0AAV5DVP0"/>
<evidence type="ECO:0000313" key="5">
    <source>
        <dbReference type="EMBL" id="GJN14256.1"/>
    </source>
</evidence>
<reference evidence="5" key="2">
    <citation type="submission" date="2021-12" db="EMBL/GenBank/DDBJ databases">
        <title>Resequencing data analysis of finger millet.</title>
        <authorList>
            <person name="Hatakeyama M."/>
            <person name="Aluri S."/>
            <person name="Balachadran M.T."/>
            <person name="Sivarajan S.R."/>
            <person name="Poveda L."/>
            <person name="Shimizu-Inatsugi R."/>
            <person name="Schlapbach R."/>
            <person name="Sreeman S.M."/>
            <person name="Shimizu K.K."/>
        </authorList>
    </citation>
    <scope>NUCLEOTIDE SEQUENCE</scope>
</reference>
<dbReference type="GO" id="GO:0016602">
    <property type="term" value="C:CCAAT-binding factor complex"/>
    <property type="evidence" value="ECO:0007669"/>
    <property type="project" value="InterPro"/>
</dbReference>
<dbReference type="InterPro" id="IPR003958">
    <property type="entry name" value="CBFA_NFYB_domain"/>
</dbReference>
<dbReference type="EMBL" id="BQKI01000071">
    <property type="protein sequence ID" value="GJN14256.1"/>
    <property type="molecule type" value="Genomic_DNA"/>
</dbReference>
<dbReference type="Proteomes" id="UP001054889">
    <property type="component" value="Unassembled WGS sequence"/>
</dbReference>
<evidence type="ECO:0000256" key="1">
    <source>
        <dbReference type="ARBA" id="ARBA00009053"/>
    </source>
</evidence>
<evidence type="ECO:0000313" key="6">
    <source>
        <dbReference type="Proteomes" id="UP001054889"/>
    </source>
</evidence>
<comment type="caution">
    <text evidence="5">The sequence shown here is derived from an EMBL/GenBank/DDBJ whole genome shotgun (WGS) entry which is preliminary data.</text>
</comment>
<dbReference type="InterPro" id="IPR009072">
    <property type="entry name" value="Histone-fold"/>
</dbReference>
<name>A0AAV5DVP0_ELECO</name>